<dbReference type="InterPro" id="IPR001163">
    <property type="entry name" value="Sm_dom_euk/arc"/>
</dbReference>
<comment type="subcellular location">
    <subcellularLocation>
        <location evidence="1">Nucleus</location>
    </subcellularLocation>
</comment>
<evidence type="ECO:0000313" key="11">
    <source>
        <dbReference type="Proteomes" id="UP000823775"/>
    </source>
</evidence>
<dbReference type="InterPro" id="IPR047575">
    <property type="entry name" value="Sm"/>
</dbReference>
<keyword evidence="5" id="KW-0694">RNA-binding</keyword>
<evidence type="ECO:0000256" key="3">
    <source>
        <dbReference type="ARBA" id="ARBA00022664"/>
    </source>
</evidence>
<feature type="domain" description="Sm" evidence="9">
    <location>
        <begin position="82"/>
        <end position="125"/>
    </location>
</feature>
<organism evidence="10 11">
    <name type="scientific">Datura stramonium</name>
    <name type="common">Jimsonweed</name>
    <name type="synonym">Common thornapple</name>
    <dbReference type="NCBI Taxonomy" id="4076"/>
    <lineage>
        <taxon>Eukaryota</taxon>
        <taxon>Viridiplantae</taxon>
        <taxon>Streptophyta</taxon>
        <taxon>Embryophyta</taxon>
        <taxon>Tracheophyta</taxon>
        <taxon>Spermatophyta</taxon>
        <taxon>Magnoliopsida</taxon>
        <taxon>eudicotyledons</taxon>
        <taxon>Gunneridae</taxon>
        <taxon>Pentapetalae</taxon>
        <taxon>asterids</taxon>
        <taxon>lamiids</taxon>
        <taxon>Solanales</taxon>
        <taxon>Solanaceae</taxon>
        <taxon>Solanoideae</taxon>
        <taxon>Datureae</taxon>
        <taxon>Datura</taxon>
    </lineage>
</organism>
<dbReference type="InterPro" id="IPR010920">
    <property type="entry name" value="LSM_dom_sf"/>
</dbReference>
<sequence>MGQAHIPEEKEEYLSPLLDHWQNPGPKGQLAHMKTEYIKYQFQPSNKSALAQKSLESQVFAFQLTTVRILRAKEKTFVKSPSHHQLIDRCIGSKIWVIMKGDKELVGTLRGFDVYVNMVLEDVTE</sequence>
<dbReference type="Proteomes" id="UP000823775">
    <property type="component" value="Unassembled WGS sequence"/>
</dbReference>
<evidence type="ECO:0000256" key="4">
    <source>
        <dbReference type="ARBA" id="ARBA00022728"/>
    </source>
</evidence>
<proteinExistence type="inferred from homology"/>
<accession>A0ABS8SNN8</accession>
<evidence type="ECO:0000256" key="6">
    <source>
        <dbReference type="ARBA" id="ARBA00023187"/>
    </source>
</evidence>
<name>A0ABS8SNN8_DATST</name>
<keyword evidence="4" id="KW-0747">Spliceosome</keyword>
<protein>
    <submittedName>
        <fullName evidence="10">Secondary alcohol dehydrogenase (SADH1)</fullName>
    </submittedName>
</protein>
<keyword evidence="7" id="KW-0539">Nucleus</keyword>
<evidence type="ECO:0000256" key="2">
    <source>
        <dbReference type="ARBA" id="ARBA00006850"/>
    </source>
</evidence>
<gene>
    <name evidence="10" type="primary">SAD1_2</name>
    <name evidence="10" type="ORF">HAX54_043500</name>
</gene>
<dbReference type="InterPro" id="IPR033871">
    <property type="entry name" value="LSm5"/>
</dbReference>
<keyword evidence="6" id="KW-0508">mRNA splicing</keyword>
<dbReference type="EMBL" id="JACEIK010000652">
    <property type="protein sequence ID" value="MCD7460405.1"/>
    <property type="molecule type" value="Genomic_DNA"/>
</dbReference>
<dbReference type="SUPFAM" id="SSF50182">
    <property type="entry name" value="Sm-like ribonucleoproteins"/>
    <property type="match status" value="1"/>
</dbReference>
<keyword evidence="11" id="KW-1185">Reference proteome</keyword>
<evidence type="ECO:0000313" key="10">
    <source>
        <dbReference type="EMBL" id="MCD7460405.1"/>
    </source>
</evidence>
<dbReference type="SMART" id="SM00651">
    <property type="entry name" value="Sm"/>
    <property type="match status" value="1"/>
</dbReference>
<keyword evidence="8" id="KW-0687">Ribonucleoprotein</keyword>
<dbReference type="Pfam" id="PF01423">
    <property type="entry name" value="LSM"/>
    <property type="match status" value="1"/>
</dbReference>
<evidence type="ECO:0000259" key="9">
    <source>
        <dbReference type="PROSITE" id="PS52002"/>
    </source>
</evidence>
<keyword evidence="3" id="KW-0507">mRNA processing</keyword>
<evidence type="ECO:0000256" key="7">
    <source>
        <dbReference type="ARBA" id="ARBA00023242"/>
    </source>
</evidence>
<dbReference type="PROSITE" id="PS52002">
    <property type="entry name" value="SM"/>
    <property type="match status" value="1"/>
</dbReference>
<reference evidence="10 11" key="1">
    <citation type="journal article" date="2021" name="BMC Genomics">
        <title>Datura genome reveals duplications of psychoactive alkaloid biosynthetic genes and high mutation rate following tissue culture.</title>
        <authorList>
            <person name="Rajewski A."/>
            <person name="Carter-House D."/>
            <person name="Stajich J."/>
            <person name="Litt A."/>
        </authorList>
    </citation>
    <scope>NUCLEOTIDE SEQUENCE [LARGE SCALE GENOMIC DNA]</scope>
    <source>
        <strain evidence="10">AR-01</strain>
    </source>
</reference>
<evidence type="ECO:0000256" key="1">
    <source>
        <dbReference type="ARBA" id="ARBA00004123"/>
    </source>
</evidence>
<dbReference type="Gene3D" id="2.30.30.100">
    <property type="match status" value="1"/>
</dbReference>
<dbReference type="PANTHER" id="PTHR20971">
    <property type="entry name" value="U6 SNRNA-ASSOCIATED PROTEIN"/>
    <property type="match status" value="1"/>
</dbReference>
<dbReference type="PANTHER" id="PTHR20971:SF0">
    <property type="entry name" value="U6 SNRNA-ASSOCIATED SM-LIKE PROTEIN LSM5"/>
    <property type="match status" value="1"/>
</dbReference>
<comment type="caution">
    <text evidence="10">The sequence shown here is derived from an EMBL/GenBank/DDBJ whole genome shotgun (WGS) entry which is preliminary data.</text>
</comment>
<comment type="similarity">
    <text evidence="2">Belongs to the snRNP Sm proteins family.</text>
</comment>
<evidence type="ECO:0000256" key="5">
    <source>
        <dbReference type="ARBA" id="ARBA00022884"/>
    </source>
</evidence>
<evidence type="ECO:0000256" key="8">
    <source>
        <dbReference type="ARBA" id="ARBA00023274"/>
    </source>
</evidence>